<protein>
    <submittedName>
        <fullName evidence="5">MarR family transcriptional regulator</fullName>
    </submittedName>
</protein>
<sequence>MDEKQLNVDITTNFMKYNDLLTAFLKENILKGGSMFTSLNRGQGKILSILQQTPSISQKELVNQLDMRPQSASEMIKKLEKKGFIERYKSEEDQRVMMITLTKAGKVVLNQTGDFQPVFLNVLTMDEKQQFNRILEKLVSEIEPEVAKFRSKQ</sequence>
<dbReference type="Pfam" id="PF01047">
    <property type="entry name" value="MarR"/>
    <property type="match status" value="1"/>
</dbReference>
<dbReference type="Proteomes" id="UP000663452">
    <property type="component" value="Chromosome"/>
</dbReference>
<keyword evidence="3" id="KW-0804">Transcription</keyword>
<dbReference type="PROSITE" id="PS50995">
    <property type="entry name" value="HTH_MARR_2"/>
    <property type="match status" value="1"/>
</dbReference>
<evidence type="ECO:0000256" key="3">
    <source>
        <dbReference type="ARBA" id="ARBA00023163"/>
    </source>
</evidence>
<keyword evidence="1" id="KW-0805">Transcription regulation</keyword>
<dbReference type="PANTHER" id="PTHR42756:SF1">
    <property type="entry name" value="TRANSCRIPTIONAL REPRESSOR OF EMRAB OPERON"/>
    <property type="match status" value="1"/>
</dbReference>
<dbReference type="PANTHER" id="PTHR42756">
    <property type="entry name" value="TRANSCRIPTIONAL REGULATOR, MARR"/>
    <property type="match status" value="1"/>
</dbReference>
<reference evidence="5 6" key="1">
    <citation type="submission" date="2021-02" db="EMBL/GenBank/DDBJ databases">
        <title>Paenibacillus tianjinensis sp. nov.</title>
        <authorList>
            <person name="Liu H."/>
        </authorList>
    </citation>
    <scope>NUCLEOTIDE SEQUENCE [LARGE SCALE GENOMIC DNA]</scope>
    <source>
        <strain evidence="5 6">TB2019</strain>
    </source>
</reference>
<dbReference type="PRINTS" id="PR00598">
    <property type="entry name" value="HTHMARR"/>
</dbReference>
<evidence type="ECO:0000313" key="5">
    <source>
        <dbReference type="EMBL" id="QSF42849.1"/>
    </source>
</evidence>
<dbReference type="Gene3D" id="1.10.10.10">
    <property type="entry name" value="Winged helix-like DNA-binding domain superfamily/Winged helix DNA-binding domain"/>
    <property type="match status" value="1"/>
</dbReference>
<accession>A0ABX7L4Y7</accession>
<keyword evidence="2" id="KW-0238">DNA-binding</keyword>
<dbReference type="SUPFAM" id="SSF46785">
    <property type="entry name" value="Winged helix' DNA-binding domain"/>
    <property type="match status" value="1"/>
</dbReference>
<dbReference type="InterPro" id="IPR036388">
    <property type="entry name" value="WH-like_DNA-bd_sf"/>
</dbReference>
<dbReference type="InterPro" id="IPR000835">
    <property type="entry name" value="HTH_MarR-typ"/>
</dbReference>
<proteinExistence type="predicted"/>
<dbReference type="InterPro" id="IPR011991">
    <property type="entry name" value="ArsR-like_HTH"/>
</dbReference>
<evidence type="ECO:0000256" key="1">
    <source>
        <dbReference type="ARBA" id="ARBA00023015"/>
    </source>
</evidence>
<dbReference type="EMBL" id="CP070969">
    <property type="protein sequence ID" value="QSF42849.1"/>
    <property type="molecule type" value="Genomic_DNA"/>
</dbReference>
<dbReference type="SMART" id="SM00347">
    <property type="entry name" value="HTH_MARR"/>
    <property type="match status" value="1"/>
</dbReference>
<evidence type="ECO:0000313" key="6">
    <source>
        <dbReference type="Proteomes" id="UP000663452"/>
    </source>
</evidence>
<organism evidence="5 6">
    <name type="scientific">Paenibacillus tianjinensis</name>
    <dbReference type="NCBI Taxonomy" id="2810347"/>
    <lineage>
        <taxon>Bacteria</taxon>
        <taxon>Bacillati</taxon>
        <taxon>Bacillota</taxon>
        <taxon>Bacilli</taxon>
        <taxon>Bacillales</taxon>
        <taxon>Paenibacillaceae</taxon>
        <taxon>Paenibacillus</taxon>
    </lineage>
</organism>
<dbReference type="InterPro" id="IPR023187">
    <property type="entry name" value="Tscrpt_reg_MarR-type_CS"/>
</dbReference>
<gene>
    <name evidence="5" type="ORF">JRJ22_16230</name>
</gene>
<dbReference type="PROSITE" id="PS01117">
    <property type="entry name" value="HTH_MARR_1"/>
    <property type="match status" value="1"/>
</dbReference>
<dbReference type="InterPro" id="IPR036390">
    <property type="entry name" value="WH_DNA-bd_sf"/>
</dbReference>
<evidence type="ECO:0000259" key="4">
    <source>
        <dbReference type="PROSITE" id="PS50995"/>
    </source>
</evidence>
<dbReference type="CDD" id="cd00090">
    <property type="entry name" value="HTH_ARSR"/>
    <property type="match status" value="1"/>
</dbReference>
<feature type="domain" description="HTH marR-type" evidence="4">
    <location>
        <begin position="1"/>
        <end position="140"/>
    </location>
</feature>
<keyword evidence="6" id="KW-1185">Reference proteome</keyword>
<evidence type="ECO:0000256" key="2">
    <source>
        <dbReference type="ARBA" id="ARBA00023125"/>
    </source>
</evidence>
<name>A0ABX7L4Y7_9BACL</name>